<keyword evidence="1" id="KW-0472">Membrane</keyword>
<proteinExistence type="predicted"/>
<dbReference type="RefSeq" id="WP_009194698.1">
    <property type="nucleotide sequence ID" value="NZ_AODQ01000023.1"/>
</dbReference>
<dbReference type="Proteomes" id="UP000011910">
    <property type="component" value="Unassembled WGS sequence"/>
</dbReference>
<feature type="transmembrane region" description="Helical" evidence="1">
    <location>
        <begin position="33"/>
        <end position="53"/>
    </location>
</feature>
<accession>M7N8I9</accession>
<name>M7N8I9_9BACT</name>
<dbReference type="EMBL" id="AODQ01000023">
    <property type="protein sequence ID" value="EMR03531.1"/>
    <property type="molecule type" value="Genomic_DNA"/>
</dbReference>
<keyword evidence="1" id="KW-1133">Transmembrane helix</keyword>
<organism evidence="2 3">
    <name type="scientific">Cesiribacter andamanensis AMV16</name>
    <dbReference type="NCBI Taxonomy" id="1279009"/>
    <lineage>
        <taxon>Bacteria</taxon>
        <taxon>Pseudomonadati</taxon>
        <taxon>Bacteroidota</taxon>
        <taxon>Cytophagia</taxon>
        <taxon>Cytophagales</taxon>
        <taxon>Cesiribacteraceae</taxon>
        <taxon>Cesiribacter</taxon>
    </lineage>
</organism>
<protein>
    <submittedName>
        <fullName evidence="2">Uncharacterized protein</fullName>
    </submittedName>
</protein>
<keyword evidence="3" id="KW-1185">Reference proteome</keyword>
<dbReference type="AlphaFoldDB" id="M7N8I9"/>
<comment type="caution">
    <text evidence="2">The sequence shown here is derived from an EMBL/GenBank/DDBJ whole genome shotgun (WGS) entry which is preliminary data.</text>
</comment>
<evidence type="ECO:0000313" key="2">
    <source>
        <dbReference type="EMBL" id="EMR03531.1"/>
    </source>
</evidence>
<evidence type="ECO:0000256" key="1">
    <source>
        <dbReference type="SAM" id="Phobius"/>
    </source>
</evidence>
<gene>
    <name evidence="2" type="ORF">ADICEAN_01298</name>
</gene>
<sequence>MLTALFATLAAGHGVSAAYVLRRLKRQPKPNPRFWLAASLLFPAGVMVSFWLAKKEA</sequence>
<evidence type="ECO:0000313" key="3">
    <source>
        <dbReference type="Proteomes" id="UP000011910"/>
    </source>
</evidence>
<reference evidence="2 3" key="1">
    <citation type="journal article" date="2013" name="Genome Announc.">
        <title>Draft Genome Sequence of Cesiribacter andamanensis Strain AMV16T, Isolated from a Soil Sample from a Mud Volcano in the Andaman Islands, India.</title>
        <authorList>
            <person name="Shivaji S."/>
            <person name="Ara S."/>
            <person name="Begum Z."/>
            <person name="Srinivas T.N."/>
            <person name="Singh A."/>
            <person name="Kumar Pinnaka A."/>
        </authorList>
    </citation>
    <scope>NUCLEOTIDE SEQUENCE [LARGE SCALE GENOMIC DNA]</scope>
    <source>
        <strain evidence="2 3">AMV16</strain>
    </source>
</reference>
<keyword evidence="1" id="KW-0812">Transmembrane</keyword>
<dbReference type="STRING" id="1279009.ADICEAN_01298"/>